<gene>
    <name evidence="11" type="primary">todS_1</name>
    <name evidence="11" type="ORF">ElP_20490</name>
</gene>
<dbReference type="InterPro" id="IPR003594">
    <property type="entry name" value="HATPase_dom"/>
</dbReference>
<feature type="region of interest" description="Disordered" evidence="8">
    <location>
        <begin position="1"/>
        <end position="23"/>
    </location>
</feature>
<dbReference type="SUPFAM" id="SSF52172">
    <property type="entry name" value="CheY-like"/>
    <property type="match status" value="1"/>
</dbReference>
<evidence type="ECO:0000256" key="5">
    <source>
        <dbReference type="ARBA" id="ARBA00022777"/>
    </source>
</evidence>
<evidence type="ECO:0000313" key="12">
    <source>
        <dbReference type="Proteomes" id="UP000317835"/>
    </source>
</evidence>
<dbReference type="PROSITE" id="PS50110">
    <property type="entry name" value="RESPONSE_REGULATORY"/>
    <property type="match status" value="1"/>
</dbReference>
<sequence length="422" mass="46378">MPEASAHPPPQRRPSPAPGRRRPGLLVVDDEAEVLRSLFDLFRLDYRVLTATRGAEALEILQEEQEVSVVMSDQRMPEMTGVEFLSRARAIRPEATRLLITGYADLKAVIDAINEGHVFRYVAKPWDPDELGTVIRQAVEHHDLIVEKQGLIEELRTANARLEEANRLKSNFIEVASHELNTPVTIVLGMAELWKLTHGGQPDDPSNAWIDRIIAAGRRLASTVERMVKLLHADRLAPTLEARPVELGPLLRTVVDDARPYLDARRQGVELSVDPGLGSAEIDREKVADALANLLNNAIKFTPDGGTIRFDARPDGGEFVAFEVSDQGVGIEPGECDLIFEPFFTGFDTMHHSSGDFQFGKRGIGLGLSLVRTFVRMHGGTVSCASEPGRGSTFRIRLPRSPLPRPPVDSGPSPADPPPTSD</sequence>
<evidence type="ECO:0000259" key="9">
    <source>
        <dbReference type="PROSITE" id="PS50109"/>
    </source>
</evidence>
<dbReference type="PANTHER" id="PTHR43711">
    <property type="entry name" value="TWO-COMPONENT HISTIDINE KINASE"/>
    <property type="match status" value="1"/>
</dbReference>
<dbReference type="Gene3D" id="3.30.565.10">
    <property type="entry name" value="Histidine kinase-like ATPase, C-terminal domain"/>
    <property type="match status" value="1"/>
</dbReference>
<evidence type="ECO:0000256" key="2">
    <source>
        <dbReference type="ARBA" id="ARBA00012438"/>
    </source>
</evidence>
<protein>
    <recommendedName>
        <fullName evidence="2">histidine kinase</fullName>
        <ecNumber evidence="2">2.7.13.3</ecNumber>
    </recommendedName>
</protein>
<dbReference type="EC" id="2.7.13.3" evidence="2"/>
<keyword evidence="5 11" id="KW-0418">Kinase</keyword>
<feature type="modified residue" description="4-aspartylphosphate" evidence="7">
    <location>
        <position position="73"/>
    </location>
</feature>
<dbReference type="PROSITE" id="PS50109">
    <property type="entry name" value="HIS_KIN"/>
    <property type="match status" value="1"/>
</dbReference>
<dbReference type="SUPFAM" id="SSF55874">
    <property type="entry name" value="ATPase domain of HSP90 chaperone/DNA topoisomerase II/histidine kinase"/>
    <property type="match status" value="1"/>
</dbReference>
<dbReference type="SMART" id="SM00388">
    <property type="entry name" value="HisKA"/>
    <property type="match status" value="1"/>
</dbReference>
<dbReference type="AlphaFoldDB" id="A0A518H003"/>
<feature type="region of interest" description="Disordered" evidence="8">
    <location>
        <begin position="386"/>
        <end position="422"/>
    </location>
</feature>
<dbReference type="Pfam" id="PF02518">
    <property type="entry name" value="HATPase_c"/>
    <property type="match status" value="1"/>
</dbReference>
<evidence type="ECO:0000259" key="10">
    <source>
        <dbReference type="PROSITE" id="PS50110"/>
    </source>
</evidence>
<feature type="compositionally biased region" description="Pro residues" evidence="8">
    <location>
        <begin position="401"/>
        <end position="422"/>
    </location>
</feature>
<dbReference type="PANTHER" id="PTHR43711:SF1">
    <property type="entry name" value="HISTIDINE KINASE 1"/>
    <property type="match status" value="1"/>
</dbReference>
<evidence type="ECO:0000256" key="4">
    <source>
        <dbReference type="ARBA" id="ARBA00022679"/>
    </source>
</evidence>
<reference evidence="11 12" key="1">
    <citation type="submission" date="2019-02" db="EMBL/GenBank/DDBJ databases">
        <title>Deep-cultivation of Planctomycetes and their phenomic and genomic characterization uncovers novel biology.</title>
        <authorList>
            <person name="Wiegand S."/>
            <person name="Jogler M."/>
            <person name="Boedeker C."/>
            <person name="Pinto D."/>
            <person name="Vollmers J."/>
            <person name="Rivas-Marin E."/>
            <person name="Kohn T."/>
            <person name="Peeters S.H."/>
            <person name="Heuer A."/>
            <person name="Rast P."/>
            <person name="Oberbeckmann S."/>
            <person name="Bunk B."/>
            <person name="Jeske O."/>
            <person name="Meyerdierks A."/>
            <person name="Storesund J.E."/>
            <person name="Kallscheuer N."/>
            <person name="Luecker S."/>
            <person name="Lage O.M."/>
            <person name="Pohl T."/>
            <person name="Merkel B.J."/>
            <person name="Hornburger P."/>
            <person name="Mueller R.-W."/>
            <person name="Bruemmer F."/>
            <person name="Labrenz M."/>
            <person name="Spormann A.M."/>
            <person name="Op den Camp H."/>
            <person name="Overmann J."/>
            <person name="Amann R."/>
            <person name="Jetten M.S.M."/>
            <person name="Mascher T."/>
            <person name="Medema M.H."/>
            <person name="Devos D.P."/>
            <person name="Kaster A.-K."/>
            <person name="Ovreas L."/>
            <person name="Rohde M."/>
            <person name="Galperin M.Y."/>
            <person name="Jogler C."/>
        </authorList>
    </citation>
    <scope>NUCLEOTIDE SEQUENCE [LARGE SCALE GENOMIC DNA]</scope>
    <source>
        <strain evidence="11 12">ElP</strain>
    </source>
</reference>
<evidence type="ECO:0000256" key="8">
    <source>
        <dbReference type="SAM" id="MobiDB-lite"/>
    </source>
</evidence>
<name>A0A518H003_9BACT</name>
<evidence type="ECO:0000313" key="11">
    <source>
        <dbReference type="EMBL" id="QDV34165.1"/>
    </source>
</evidence>
<dbReference type="CDD" id="cd17569">
    <property type="entry name" value="REC_HupR-like"/>
    <property type="match status" value="1"/>
</dbReference>
<dbReference type="InterPro" id="IPR036097">
    <property type="entry name" value="HisK_dim/P_sf"/>
</dbReference>
<dbReference type="Pfam" id="PF00512">
    <property type="entry name" value="HisKA"/>
    <property type="match status" value="1"/>
</dbReference>
<dbReference type="PRINTS" id="PR00344">
    <property type="entry name" value="BCTRLSENSOR"/>
</dbReference>
<feature type="domain" description="Response regulatory" evidence="10">
    <location>
        <begin position="24"/>
        <end position="139"/>
    </location>
</feature>
<organism evidence="11 12">
    <name type="scientific">Tautonia plasticadhaerens</name>
    <dbReference type="NCBI Taxonomy" id="2527974"/>
    <lineage>
        <taxon>Bacteria</taxon>
        <taxon>Pseudomonadati</taxon>
        <taxon>Planctomycetota</taxon>
        <taxon>Planctomycetia</taxon>
        <taxon>Isosphaerales</taxon>
        <taxon>Isosphaeraceae</taxon>
        <taxon>Tautonia</taxon>
    </lineage>
</organism>
<dbReference type="Gene3D" id="1.10.287.130">
    <property type="match status" value="1"/>
</dbReference>
<dbReference type="CDD" id="cd00082">
    <property type="entry name" value="HisKA"/>
    <property type="match status" value="1"/>
</dbReference>
<dbReference type="Pfam" id="PF00072">
    <property type="entry name" value="Response_reg"/>
    <property type="match status" value="1"/>
</dbReference>
<keyword evidence="3 7" id="KW-0597">Phosphoprotein</keyword>
<dbReference type="RefSeq" id="WP_145268864.1">
    <property type="nucleotide sequence ID" value="NZ_CP036426.1"/>
</dbReference>
<dbReference type="KEGG" id="tpla:ElP_20490"/>
<evidence type="ECO:0000256" key="3">
    <source>
        <dbReference type="ARBA" id="ARBA00022553"/>
    </source>
</evidence>
<dbReference type="Gene3D" id="3.40.50.2300">
    <property type="match status" value="1"/>
</dbReference>
<dbReference type="CDD" id="cd00075">
    <property type="entry name" value="HATPase"/>
    <property type="match status" value="1"/>
</dbReference>
<feature type="domain" description="Histidine kinase" evidence="9">
    <location>
        <begin position="175"/>
        <end position="402"/>
    </location>
</feature>
<dbReference type="InterPro" id="IPR005467">
    <property type="entry name" value="His_kinase_dom"/>
</dbReference>
<dbReference type="InterPro" id="IPR036890">
    <property type="entry name" value="HATPase_C_sf"/>
</dbReference>
<dbReference type="InterPro" id="IPR050736">
    <property type="entry name" value="Sensor_HK_Regulatory"/>
</dbReference>
<keyword evidence="4 11" id="KW-0808">Transferase</keyword>
<dbReference type="SUPFAM" id="SSF47384">
    <property type="entry name" value="Homodimeric domain of signal transducing histidine kinase"/>
    <property type="match status" value="1"/>
</dbReference>
<dbReference type="InterPro" id="IPR001789">
    <property type="entry name" value="Sig_transdc_resp-reg_receiver"/>
</dbReference>
<dbReference type="InterPro" id="IPR003661">
    <property type="entry name" value="HisK_dim/P_dom"/>
</dbReference>
<keyword evidence="12" id="KW-1185">Reference proteome</keyword>
<feature type="compositionally biased region" description="Pro residues" evidence="8">
    <location>
        <begin position="7"/>
        <end position="17"/>
    </location>
</feature>
<dbReference type="SMART" id="SM00448">
    <property type="entry name" value="REC"/>
    <property type="match status" value="1"/>
</dbReference>
<dbReference type="OrthoDB" id="9813394at2"/>
<dbReference type="EMBL" id="CP036426">
    <property type="protein sequence ID" value="QDV34165.1"/>
    <property type="molecule type" value="Genomic_DNA"/>
</dbReference>
<comment type="catalytic activity">
    <reaction evidence="1">
        <text>ATP + protein L-histidine = ADP + protein N-phospho-L-histidine.</text>
        <dbReference type="EC" id="2.7.13.3"/>
    </reaction>
</comment>
<evidence type="ECO:0000256" key="6">
    <source>
        <dbReference type="ARBA" id="ARBA00023012"/>
    </source>
</evidence>
<dbReference type="InterPro" id="IPR011006">
    <property type="entry name" value="CheY-like_superfamily"/>
</dbReference>
<evidence type="ECO:0000256" key="7">
    <source>
        <dbReference type="PROSITE-ProRule" id="PRU00169"/>
    </source>
</evidence>
<dbReference type="SMART" id="SM00387">
    <property type="entry name" value="HATPase_c"/>
    <property type="match status" value="1"/>
</dbReference>
<dbReference type="Proteomes" id="UP000317835">
    <property type="component" value="Chromosome"/>
</dbReference>
<proteinExistence type="predicted"/>
<evidence type="ECO:0000256" key="1">
    <source>
        <dbReference type="ARBA" id="ARBA00000085"/>
    </source>
</evidence>
<dbReference type="InterPro" id="IPR004358">
    <property type="entry name" value="Sig_transdc_His_kin-like_C"/>
</dbReference>
<accession>A0A518H003</accession>
<dbReference type="GO" id="GO:0000155">
    <property type="term" value="F:phosphorelay sensor kinase activity"/>
    <property type="evidence" value="ECO:0007669"/>
    <property type="project" value="InterPro"/>
</dbReference>
<keyword evidence="6" id="KW-0902">Two-component regulatory system</keyword>